<dbReference type="GO" id="GO:0006013">
    <property type="term" value="P:mannose metabolic process"/>
    <property type="evidence" value="ECO:0007669"/>
    <property type="project" value="InterPro"/>
</dbReference>
<proteinExistence type="predicted"/>
<dbReference type="InterPro" id="IPR011013">
    <property type="entry name" value="Gal_mutarotase_sf_dom"/>
</dbReference>
<keyword evidence="3" id="KW-1185">Reference proteome</keyword>
<evidence type="ECO:0000313" key="3">
    <source>
        <dbReference type="Proteomes" id="UP001162162"/>
    </source>
</evidence>
<dbReference type="Pfam" id="PF07748">
    <property type="entry name" value="Glyco_hydro_38C"/>
    <property type="match status" value="1"/>
</dbReference>
<dbReference type="GO" id="GO:0004559">
    <property type="term" value="F:alpha-mannosidase activity"/>
    <property type="evidence" value="ECO:0007669"/>
    <property type="project" value="InterPro"/>
</dbReference>
<dbReference type="SUPFAM" id="SSF74650">
    <property type="entry name" value="Galactose mutarotase-like"/>
    <property type="match status" value="1"/>
</dbReference>
<dbReference type="InterPro" id="IPR011682">
    <property type="entry name" value="Glyco_hydro_38_C"/>
</dbReference>
<sequence>MCHKAVLSVHTGADGLGLEIQNVVDIEKTNNFELVMRFSTNINSSDEFFTDVNGYQLVRRKRFKKLPLQANYYPIPTMAYIEDRETRLMVITGSPLGCSSLYPGQIEVMLDRRLNQDDNLGLGQGVLDNHPTKHIFRILLEKVTHACHATTENHPAGFPTLSAHVASQTLLNPLVRLLRVEDEDTISNGAYTAVEQEFGVDFALPTLRLNVYVKGRSHTGFVIYRQFVDVCYADRVLLQQFPLSEGTVTRIEETVNISALLPIDSSKRLHKSSLSFLLVKNEVDGKGNLPLCPMEVQAFVV</sequence>
<organism evidence="2 3">
    <name type="scientific">Aromia moschata</name>
    <dbReference type="NCBI Taxonomy" id="1265417"/>
    <lineage>
        <taxon>Eukaryota</taxon>
        <taxon>Metazoa</taxon>
        <taxon>Ecdysozoa</taxon>
        <taxon>Arthropoda</taxon>
        <taxon>Hexapoda</taxon>
        <taxon>Insecta</taxon>
        <taxon>Pterygota</taxon>
        <taxon>Neoptera</taxon>
        <taxon>Endopterygota</taxon>
        <taxon>Coleoptera</taxon>
        <taxon>Polyphaga</taxon>
        <taxon>Cucujiformia</taxon>
        <taxon>Chrysomeloidea</taxon>
        <taxon>Cerambycidae</taxon>
        <taxon>Cerambycinae</taxon>
        <taxon>Callichromatini</taxon>
        <taxon>Aromia</taxon>
    </lineage>
</organism>
<evidence type="ECO:0000313" key="2">
    <source>
        <dbReference type="EMBL" id="KAJ8963436.1"/>
    </source>
</evidence>
<dbReference type="InterPro" id="IPR050843">
    <property type="entry name" value="Glycosyl_Hydrlase_38"/>
</dbReference>
<evidence type="ECO:0000259" key="1">
    <source>
        <dbReference type="Pfam" id="PF07748"/>
    </source>
</evidence>
<comment type="caution">
    <text evidence="2">The sequence shown here is derived from an EMBL/GenBank/DDBJ whole genome shotgun (WGS) entry which is preliminary data.</text>
</comment>
<feature type="domain" description="Glycosyl hydrolase family 38 C-terminal" evidence="1">
    <location>
        <begin position="16"/>
        <end position="119"/>
    </location>
</feature>
<dbReference type="Gene3D" id="2.60.40.1360">
    <property type="match status" value="1"/>
</dbReference>
<name>A0AAV8ZG83_9CUCU</name>
<gene>
    <name evidence="2" type="ORF">NQ318_018916</name>
</gene>
<accession>A0AAV8ZG83</accession>
<dbReference type="PANTHER" id="PTHR11607:SF3">
    <property type="entry name" value="LYSOSOMAL ALPHA-MANNOSIDASE"/>
    <property type="match status" value="1"/>
</dbReference>
<dbReference type="PANTHER" id="PTHR11607">
    <property type="entry name" value="ALPHA-MANNOSIDASE"/>
    <property type="match status" value="1"/>
</dbReference>
<dbReference type="AlphaFoldDB" id="A0AAV8ZG83"/>
<dbReference type="EMBL" id="JAPWTK010000001">
    <property type="protein sequence ID" value="KAJ8963436.1"/>
    <property type="molecule type" value="Genomic_DNA"/>
</dbReference>
<dbReference type="GO" id="GO:0006491">
    <property type="term" value="P:N-glycan processing"/>
    <property type="evidence" value="ECO:0007669"/>
    <property type="project" value="TreeGrafter"/>
</dbReference>
<dbReference type="GO" id="GO:0000139">
    <property type="term" value="C:Golgi membrane"/>
    <property type="evidence" value="ECO:0007669"/>
    <property type="project" value="TreeGrafter"/>
</dbReference>
<dbReference type="Proteomes" id="UP001162162">
    <property type="component" value="Unassembled WGS sequence"/>
</dbReference>
<dbReference type="Gene3D" id="2.70.98.30">
    <property type="entry name" value="Golgi alpha-mannosidase II, domain 4"/>
    <property type="match status" value="1"/>
</dbReference>
<reference evidence="2" key="1">
    <citation type="journal article" date="2023" name="Insect Mol. Biol.">
        <title>Genome sequencing provides insights into the evolution of gene families encoding plant cell wall-degrading enzymes in longhorned beetles.</title>
        <authorList>
            <person name="Shin N.R."/>
            <person name="Okamura Y."/>
            <person name="Kirsch R."/>
            <person name="Pauchet Y."/>
        </authorList>
    </citation>
    <scope>NUCLEOTIDE SEQUENCE</scope>
    <source>
        <strain evidence="2">AMC_N1</strain>
    </source>
</reference>
<dbReference type="GO" id="GO:0030246">
    <property type="term" value="F:carbohydrate binding"/>
    <property type="evidence" value="ECO:0007669"/>
    <property type="project" value="InterPro"/>
</dbReference>
<protein>
    <recommendedName>
        <fullName evidence="1">Glycosyl hydrolase family 38 C-terminal domain-containing protein</fullName>
    </recommendedName>
</protein>